<comment type="caution">
    <text evidence="1">The sequence shown here is derived from an EMBL/GenBank/DDBJ whole genome shotgun (WGS) entry which is preliminary data.</text>
</comment>
<name>A0ACB6V209_9ASCO</name>
<proteinExistence type="predicted"/>
<gene>
    <name evidence="1" type="ORF">D0Z00_003180</name>
</gene>
<keyword evidence="2" id="KW-1185">Reference proteome</keyword>
<reference evidence="1 2" key="1">
    <citation type="journal article" date="2020" name="Front. Microbiol.">
        <title>Phenotypic and Genetic Characterization of the Cheese Ripening Yeast Geotrichum candidum.</title>
        <authorList>
            <person name="Perkins V."/>
            <person name="Vignola S."/>
            <person name="Lessard M.H."/>
            <person name="Plante P.L."/>
            <person name="Corbeil J."/>
            <person name="Dugat-Bony E."/>
            <person name="Frenette M."/>
            <person name="Labrie S."/>
        </authorList>
    </citation>
    <scope>NUCLEOTIDE SEQUENCE [LARGE SCALE GENOMIC DNA]</scope>
    <source>
        <strain evidence="1 2">LMA-1147</strain>
    </source>
</reference>
<evidence type="ECO:0000313" key="2">
    <source>
        <dbReference type="Proteomes" id="UP000744676"/>
    </source>
</evidence>
<dbReference type="Proteomes" id="UP000744676">
    <property type="component" value="Unassembled WGS sequence"/>
</dbReference>
<organism evidence="1 2">
    <name type="scientific">Geotrichum galactomycetum</name>
    <dbReference type="NCBI Taxonomy" id="27317"/>
    <lineage>
        <taxon>Eukaryota</taxon>
        <taxon>Fungi</taxon>
        <taxon>Dikarya</taxon>
        <taxon>Ascomycota</taxon>
        <taxon>Saccharomycotina</taxon>
        <taxon>Dipodascomycetes</taxon>
        <taxon>Dipodascales</taxon>
        <taxon>Dipodascaceae</taxon>
        <taxon>Geotrichum</taxon>
    </lineage>
</organism>
<sequence length="518" mass="56883">MARDSTPSDNYITSMLGTNTQREQRIEKLFRTLDAANTGKVDADSLIESFRQQYNPLPKAELGVDHIISNIAKTNSDFVSFEDFKSFMTMTESHIALSFKSLDTKEDGVLDLDEVYNGLVNLGLDLDHDRVQMFFNIIDLDGDGFISYEEWSKFLLFVPNEDNVPLLAAYEFFIEEIDLSSEGDFFLSSETLNGLGYFLAGGFAGVISRTCTAPFDRLKVYLIAQSGQPLKKAAQSSASSSLSASTASSASLASKSATSPLIRAIKHIWSQGGIRSFFVGNGLNVIKVFPESAMKFGSFETAKRFLAQLEGKSDTSEISRASTFLAGGIGGVVAQFTVYPIDTLKFRIQCESLSTPYKGNDLVFRTIKQMWNEAGLKMFYRGLGVGVLGIFPFAAFDLGTFSAMKRAYVKHQAKIQNIDEADVKLGNLLVLSMGASSGCVGASLVYPINLLRTRLQAQGTHAHPYRYTGFMDVYHKTVARDGYRGLWRGLAPNLAKVAPAVSISYLIYENSKAFLGLA</sequence>
<accession>A0ACB6V209</accession>
<dbReference type="EMBL" id="QVQA01000127">
    <property type="protein sequence ID" value="KAF5095352.1"/>
    <property type="molecule type" value="Genomic_DNA"/>
</dbReference>
<protein>
    <submittedName>
        <fullName evidence="1">Uncharacterized protein</fullName>
    </submittedName>
</protein>
<evidence type="ECO:0000313" key="1">
    <source>
        <dbReference type="EMBL" id="KAF5095352.1"/>
    </source>
</evidence>